<dbReference type="GO" id="GO:0003677">
    <property type="term" value="F:DNA binding"/>
    <property type="evidence" value="ECO:0007669"/>
    <property type="project" value="InterPro"/>
</dbReference>
<evidence type="ECO:0000256" key="3">
    <source>
        <dbReference type="ARBA" id="ARBA00022679"/>
    </source>
</evidence>
<evidence type="ECO:0000313" key="8">
    <source>
        <dbReference type="EMBL" id="GAJ03295.1"/>
    </source>
</evidence>
<dbReference type="InterPro" id="IPR051537">
    <property type="entry name" value="DNA_Adenine_Mtase"/>
</dbReference>
<dbReference type="Gene3D" id="3.40.50.150">
    <property type="entry name" value="Vaccinia Virus protein VP39"/>
    <property type="match status" value="1"/>
</dbReference>
<reference evidence="8" key="1">
    <citation type="journal article" date="2014" name="Front. Microbiol.">
        <title>High frequency of phylogenetically diverse reductive dehalogenase-homologous genes in deep subseafloor sedimentary metagenomes.</title>
        <authorList>
            <person name="Kawai M."/>
            <person name="Futagami T."/>
            <person name="Toyoda A."/>
            <person name="Takaki Y."/>
            <person name="Nishi S."/>
            <person name="Hori S."/>
            <person name="Arai W."/>
            <person name="Tsubouchi T."/>
            <person name="Morono Y."/>
            <person name="Uchiyama I."/>
            <person name="Ito T."/>
            <person name="Fujiyama A."/>
            <person name="Inagaki F."/>
            <person name="Takami H."/>
        </authorList>
    </citation>
    <scope>NUCLEOTIDE SEQUENCE</scope>
    <source>
        <strain evidence="8">Expedition CK06-06</strain>
    </source>
</reference>
<dbReference type="InterPro" id="IPR003356">
    <property type="entry name" value="DNA_methylase_A-5"/>
</dbReference>
<evidence type="ECO:0000259" key="7">
    <source>
        <dbReference type="Pfam" id="PF02384"/>
    </source>
</evidence>
<dbReference type="InterPro" id="IPR029063">
    <property type="entry name" value="SAM-dependent_MTases_sf"/>
</dbReference>
<dbReference type="Pfam" id="PF02384">
    <property type="entry name" value="N6_Mtase"/>
    <property type="match status" value="1"/>
</dbReference>
<keyword evidence="4" id="KW-0949">S-adenosyl-L-methionine</keyword>
<dbReference type="GO" id="GO:0009307">
    <property type="term" value="P:DNA restriction-modification system"/>
    <property type="evidence" value="ECO:0007669"/>
    <property type="project" value="UniProtKB-KW"/>
</dbReference>
<evidence type="ECO:0000256" key="5">
    <source>
        <dbReference type="ARBA" id="ARBA00022747"/>
    </source>
</evidence>
<accession>X1VBG7</accession>
<organism evidence="8">
    <name type="scientific">marine sediment metagenome</name>
    <dbReference type="NCBI Taxonomy" id="412755"/>
    <lineage>
        <taxon>unclassified sequences</taxon>
        <taxon>metagenomes</taxon>
        <taxon>ecological metagenomes</taxon>
    </lineage>
</organism>
<dbReference type="SUPFAM" id="SSF53335">
    <property type="entry name" value="S-adenosyl-L-methionine-dependent methyltransferases"/>
    <property type="match status" value="1"/>
</dbReference>
<keyword evidence="3" id="KW-0808">Transferase</keyword>
<comment type="caution">
    <text evidence="8">The sequence shown here is derived from an EMBL/GenBank/DDBJ whole genome shotgun (WGS) entry which is preliminary data.</text>
</comment>
<sequence length="173" mass="19654">PAFLNNDGSLRKFDVVTANPMWNQDFSQEAYENDPYTRFAYGYAPSSSADWGWIQHMYTSLRENGKIAVVLDTGAVSRGSGNVGRNRERDIRKEFVDRDLVEAVILLPENMFYNTTAAGIILVIDKNKRKPGEILLRRSLDNRIRLLNSSLHGGEDIGDFLLFGEWGKRDPKI</sequence>
<dbReference type="GO" id="GO:0009007">
    <property type="term" value="F:site-specific DNA-methyltransferase (adenine-specific) activity"/>
    <property type="evidence" value="ECO:0007669"/>
    <property type="project" value="UniProtKB-EC"/>
</dbReference>
<keyword evidence="2" id="KW-0489">Methyltransferase</keyword>
<name>X1VBG7_9ZZZZ</name>
<gene>
    <name evidence="8" type="ORF">S12H4_50003</name>
</gene>
<evidence type="ECO:0000256" key="2">
    <source>
        <dbReference type="ARBA" id="ARBA00022603"/>
    </source>
</evidence>
<dbReference type="AlphaFoldDB" id="X1VBG7"/>
<evidence type="ECO:0000256" key="4">
    <source>
        <dbReference type="ARBA" id="ARBA00022691"/>
    </source>
</evidence>
<comment type="catalytic activity">
    <reaction evidence="6">
        <text>a 2'-deoxyadenosine in DNA + S-adenosyl-L-methionine = an N(6)-methyl-2'-deoxyadenosine in DNA + S-adenosyl-L-homocysteine + H(+)</text>
        <dbReference type="Rhea" id="RHEA:15197"/>
        <dbReference type="Rhea" id="RHEA-COMP:12418"/>
        <dbReference type="Rhea" id="RHEA-COMP:12419"/>
        <dbReference type="ChEBI" id="CHEBI:15378"/>
        <dbReference type="ChEBI" id="CHEBI:57856"/>
        <dbReference type="ChEBI" id="CHEBI:59789"/>
        <dbReference type="ChEBI" id="CHEBI:90615"/>
        <dbReference type="ChEBI" id="CHEBI:90616"/>
        <dbReference type="EC" id="2.1.1.72"/>
    </reaction>
</comment>
<dbReference type="EC" id="2.1.1.72" evidence="1"/>
<feature type="domain" description="DNA methylase adenine-specific" evidence="7">
    <location>
        <begin position="10"/>
        <end position="136"/>
    </location>
</feature>
<evidence type="ECO:0000256" key="6">
    <source>
        <dbReference type="ARBA" id="ARBA00047942"/>
    </source>
</evidence>
<keyword evidence="5" id="KW-0680">Restriction system</keyword>
<dbReference type="GO" id="GO:0008170">
    <property type="term" value="F:N-methyltransferase activity"/>
    <property type="evidence" value="ECO:0007669"/>
    <property type="project" value="InterPro"/>
</dbReference>
<evidence type="ECO:0000256" key="1">
    <source>
        <dbReference type="ARBA" id="ARBA00011900"/>
    </source>
</evidence>
<dbReference type="PANTHER" id="PTHR42933">
    <property type="entry name" value="SLR6095 PROTEIN"/>
    <property type="match status" value="1"/>
</dbReference>
<dbReference type="PANTHER" id="PTHR42933:SF3">
    <property type="entry name" value="TYPE I RESTRICTION ENZYME MJAVIII METHYLASE SUBUNIT"/>
    <property type="match status" value="1"/>
</dbReference>
<dbReference type="EMBL" id="BARW01031439">
    <property type="protein sequence ID" value="GAJ03295.1"/>
    <property type="molecule type" value="Genomic_DNA"/>
</dbReference>
<feature type="non-terminal residue" evidence="8">
    <location>
        <position position="1"/>
    </location>
</feature>
<dbReference type="GO" id="GO:0032259">
    <property type="term" value="P:methylation"/>
    <property type="evidence" value="ECO:0007669"/>
    <property type="project" value="UniProtKB-KW"/>
</dbReference>
<protein>
    <recommendedName>
        <fullName evidence="1">site-specific DNA-methyltransferase (adenine-specific)</fullName>
        <ecNumber evidence="1">2.1.1.72</ecNumber>
    </recommendedName>
</protein>
<proteinExistence type="predicted"/>